<keyword evidence="2" id="KW-0808">Transferase</keyword>
<keyword evidence="9" id="KW-1185">Reference proteome</keyword>
<evidence type="ECO:0000256" key="3">
    <source>
        <dbReference type="ARBA" id="ARBA00022741"/>
    </source>
</evidence>
<dbReference type="SUPFAM" id="SSF56112">
    <property type="entry name" value="Protein kinase-like (PK-like)"/>
    <property type="match status" value="1"/>
</dbReference>
<proteinExistence type="predicted"/>
<dbReference type="PANTHER" id="PTHR45992:SF2">
    <property type="entry name" value="EUKARYOTIC ELONGATION FACTOR 2 KINASE"/>
    <property type="match status" value="1"/>
</dbReference>
<evidence type="ECO:0000256" key="1">
    <source>
        <dbReference type="ARBA" id="ARBA00022527"/>
    </source>
</evidence>
<keyword evidence="1" id="KW-0723">Serine/threonine-protein kinase</keyword>
<accession>A0ABN8S2S4</accession>
<evidence type="ECO:0000256" key="4">
    <source>
        <dbReference type="ARBA" id="ARBA00022777"/>
    </source>
</evidence>
<dbReference type="SMART" id="SM00811">
    <property type="entry name" value="Alpha_kinase"/>
    <property type="match status" value="1"/>
</dbReference>
<dbReference type="CDD" id="cd04515">
    <property type="entry name" value="Alpha_kinase"/>
    <property type="match status" value="1"/>
</dbReference>
<dbReference type="PROSITE" id="PS51158">
    <property type="entry name" value="ALPHA_KINASE"/>
    <property type="match status" value="1"/>
</dbReference>
<feature type="domain" description="Alpha-type protein kinase" evidence="7">
    <location>
        <begin position="174"/>
        <end position="415"/>
    </location>
</feature>
<feature type="non-terminal residue" evidence="8">
    <location>
        <position position="417"/>
    </location>
</feature>
<reference evidence="8 9" key="1">
    <citation type="submission" date="2022-05" db="EMBL/GenBank/DDBJ databases">
        <authorList>
            <consortium name="Genoscope - CEA"/>
            <person name="William W."/>
        </authorList>
    </citation>
    <scope>NUCLEOTIDE SEQUENCE [LARGE SCALE GENOMIC DNA]</scope>
</reference>
<dbReference type="EMBL" id="CALNXI010002291">
    <property type="protein sequence ID" value="CAH3185848.1"/>
    <property type="molecule type" value="Genomic_DNA"/>
</dbReference>
<dbReference type="Pfam" id="PF02816">
    <property type="entry name" value="Alpha_kinase"/>
    <property type="match status" value="1"/>
</dbReference>
<keyword evidence="5" id="KW-0067">ATP-binding</keyword>
<keyword evidence="3" id="KW-0547">Nucleotide-binding</keyword>
<evidence type="ECO:0000259" key="7">
    <source>
        <dbReference type="PROSITE" id="PS51158"/>
    </source>
</evidence>
<dbReference type="Gene3D" id="3.20.200.10">
    <property type="entry name" value="MHCK/EF2 kinase"/>
    <property type="match status" value="1"/>
</dbReference>
<sequence>ELLKGKELTVQRLSSDVSGKAQKYARIGPREFVPFTEDELTIENIKRCCERHFATQVGTSLVCDILAGEQGPSCKNLEQIPDMKVIYVRFVTANIQDCVPEWGISKSDLEMVRSHSHTLTRLEGPTHPPKNAKGSGASSSPSKFAPLSLSVADMIKLGKIGTCQGPTTVVHLHTFDMDPLSWSKLPITVEFNEEKEPFAHGGFRNAYKATTKHPQFKGTTWVIKRYLPDAVKGINDIGQTVQQHTQKMVQMHLLARNFACQLEQEIVEKHAINAFGKVQRYRRIPKITNSVFLLLIKRKLLRVHLFIHFEFIDGKFTKYLNNTGDCCVDETDVMSQKAQCLTHFSYEKSEKKLMLLDIQEVGMNYSTQKLLLMNGLMVVLRYFIVLVTCHRWQLTSLSQATNVMSSVTLLGSKVLTL</sequence>
<dbReference type="PANTHER" id="PTHR45992">
    <property type="entry name" value="EUKARYOTIC ELONGATION FACTOR 2 KINASE-RELATED"/>
    <property type="match status" value="1"/>
</dbReference>
<name>A0ABN8S2S4_9CNID</name>
<dbReference type="InterPro" id="IPR011009">
    <property type="entry name" value="Kinase-like_dom_sf"/>
</dbReference>
<evidence type="ECO:0000256" key="2">
    <source>
        <dbReference type="ARBA" id="ARBA00022679"/>
    </source>
</evidence>
<evidence type="ECO:0000256" key="5">
    <source>
        <dbReference type="ARBA" id="ARBA00022840"/>
    </source>
</evidence>
<comment type="caution">
    <text evidence="8">The sequence shown here is derived from an EMBL/GenBank/DDBJ whole genome shotgun (WGS) entry which is preliminary data.</text>
</comment>
<feature type="region of interest" description="Disordered" evidence="6">
    <location>
        <begin position="115"/>
        <end position="143"/>
    </location>
</feature>
<keyword evidence="4" id="KW-0418">Kinase</keyword>
<dbReference type="Gene3D" id="3.30.200.20">
    <property type="entry name" value="Phosphorylase Kinase, domain 1"/>
    <property type="match status" value="1"/>
</dbReference>
<protein>
    <recommendedName>
        <fullName evidence="7">Alpha-type protein kinase domain-containing protein</fullName>
    </recommendedName>
</protein>
<feature type="compositionally biased region" description="Low complexity" evidence="6">
    <location>
        <begin position="129"/>
        <end position="143"/>
    </location>
</feature>
<dbReference type="InterPro" id="IPR051852">
    <property type="entry name" value="Alpha-type_PK"/>
</dbReference>
<organism evidence="8 9">
    <name type="scientific">Porites evermanni</name>
    <dbReference type="NCBI Taxonomy" id="104178"/>
    <lineage>
        <taxon>Eukaryota</taxon>
        <taxon>Metazoa</taxon>
        <taxon>Cnidaria</taxon>
        <taxon>Anthozoa</taxon>
        <taxon>Hexacorallia</taxon>
        <taxon>Scleractinia</taxon>
        <taxon>Fungiina</taxon>
        <taxon>Poritidae</taxon>
        <taxon>Porites</taxon>
    </lineage>
</organism>
<gene>
    <name evidence="8" type="ORF">PEVE_00016415</name>
</gene>
<dbReference type="Proteomes" id="UP001159427">
    <property type="component" value="Unassembled WGS sequence"/>
</dbReference>
<evidence type="ECO:0000313" key="9">
    <source>
        <dbReference type="Proteomes" id="UP001159427"/>
    </source>
</evidence>
<dbReference type="InterPro" id="IPR004166">
    <property type="entry name" value="a-kinase_dom"/>
</dbReference>
<feature type="non-terminal residue" evidence="8">
    <location>
        <position position="1"/>
    </location>
</feature>
<evidence type="ECO:0000256" key="6">
    <source>
        <dbReference type="SAM" id="MobiDB-lite"/>
    </source>
</evidence>
<evidence type="ECO:0000313" key="8">
    <source>
        <dbReference type="EMBL" id="CAH3185848.1"/>
    </source>
</evidence>